<evidence type="ECO:0000256" key="5">
    <source>
        <dbReference type="ARBA" id="ARBA00023136"/>
    </source>
</evidence>
<feature type="transmembrane region" description="Helical" evidence="7">
    <location>
        <begin position="368"/>
        <end position="391"/>
    </location>
</feature>
<evidence type="ECO:0000256" key="7">
    <source>
        <dbReference type="SAM" id="Phobius"/>
    </source>
</evidence>
<feature type="transmembrane region" description="Helical" evidence="7">
    <location>
        <begin position="174"/>
        <end position="195"/>
    </location>
</feature>
<proteinExistence type="inferred from homology"/>
<comment type="caution">
    <text evidence="9">The sequence shown here is derived from an EMBL/GenBank/DDBJ whole genome shotgun (WGS) entry which is preliminary data.</text>
</comment>
<comment type="subcellular location">
    <subcellularLocation>
        <location evidence="1">Membrane</location>
        <topology evidence="1">Multi-pass membrane protein</topology>
    </subcellularLocation>
</comment>
<feature type="transmembrane region" description="Helical" evidence="7">
    <location>
        <begin position="140"/>
        <end position="162"/>
    </location>
</feature>
<feature type="transmembrane region" description="Helical" evidence="7">
    <location>
        <begin position="592"/>
        <end position="611"/>
    </location>
</feature>
<feature type="transmembrane region" description="Helical" evidence="7">
    <location>
        <begin position="520"/>
        <end position="544"/>
    </location>
</feature>
<feature type="transmembrane region" description="Helical" evidence="7">
    <location>
        <begin position="940"/>
        <end position="958"/>
    </location>
</feature>
<feature type="transmembrane region" description="Helical" evidence="7">
    <location>
        <begin position="250"/>
        <end position="274"/>
    </location>
</feature>
<comment type="similarity">
    <text evidence="2">Belongs to the YIP1 family.</text>
</comment>
<feature type="transmembrane region" description="Helical" evidence="7">
    <location>
        <begin position="785"/>
        <end position="805"/>
    </location>
</feature>
<name>A0A9Q0LAI7_ANAIG</name>
<evidence type="ECO:0000259" key="8">
    <source>
        <dbReference type="Pfam" id="PF04893"/>
    </source>
</evidence>
<feature type="transmembrane region" description="Helical" evidence="7">
    <location>
        <begin position="825"/>
        <end position="848"/>
    </location>
</feature>
<feature type="transmembrane region" description="Helical" evidence="7">
    <location>
        <begin position="403"/>
        <end position="427"/>
    </location>
</feature>
<feature type="transmembrane region" description="Helical" evidence="7">
    <location>
        <begin position="479"/>
        <end position="500"/>
    </location>
</feature>
<feature type="transmembrane region" description="Helical" evidence="7">
    <location>
        <begin position="439"/>
        <end position="458"/>
    </location>
</feature>
<evidence type="ECO:0000313" key="10">
    <source>
        <dbReference type="Proteomes" id="UP001149090"/>
    </source>
</evidence>
<feature type="transmembrane region" description="Helical" evidence="7">
    <location>
        <begin position="102"/>
        <end position="120"/>
    </location>
</feature>
<dbReference type="Pfam" id="PF04893">
    <property type="entry name" value="Yip1"/>
    <property type="match status" value="1"/>
</dbReference>
<keyword evidence="10" id="KW-1185">Reference proteome</keyword>
<protein>
    <submittedName>
        <fullName evidence="9">Emopamil-binding protein-like</fullName>
    </submittedName>
</protein>
<feature type="transmembrane region" description="Helical" evidence="7">
    <location>
        <begin position="708"/>
        <end position="732"/>
    </location>
</feature>
<gene>
    <name evidence="9" type="ORF">M0811_11660</name>
</gene>
<evidence type="ECO:0000256" key="3">
    <source>
        <dbReference type="ARBA" id="ARBA00022692"/>
    </source>
</evidence>
<feature type="transmembrane region" description="Helical" evidence="7">
    <location>
        <begin position="215"/>
        <end position="238"/>
    </location>
</feature>
<dbReference type="AlphaFoldDB" id="A0A9Q0LAI7"/>
<feature type="transmembrane region" description="Helical" evidence="7">
    <location>
        <begin position="556"/>
        <end position="580"/>
    </location>
</feature>
<keyword evidence="4 7" id="KW-1133">Transmembrane helix</keyword>
<feature type="domain" description="Yip1" evidence="8">
    <location>
        <begin position="620"/>
        <end position="799"/>
    </location>
</feature>
<keyword evidence="3 7" id="KW-0812">Transmembrane</keyword>
<keyword evidence="5 7" id="KW-0472">Membrane</keyword>
<organism evidence="9 10">
    <name type="scientific">Anaeramoeba ignava</name>
    <name type="common">Anaerobic marine amoeba</name>
    <dbReference type="NCBI Taxonomy" id="1746090"/>
    <lineage>
        <taxon>Eukaryota</taxon>
        <taxon>Metamonada</taxon>
        <taxon>Anaeramoebidae</taxon>
        <taxon>Anaeramoeba</taxon>
    </lineage>
</organism>
<dbReference type="InterPro" id="IPR006977">
    <property type="entry name" value="Yip1_dom"/>
</dbReference>
<evidence type="ECO:0000256" key="1">
    <source>
        <dbReference type="ARBA" id="ARBA00004141"/>
    </source>
</evidence>
<feature type="transmembrane region" description="Helical" evidence="7">
    <location>
        <begin position="896"/>
        <end position="919"/>
    </location>
</feature>
<dbReference type="Proteomes" id="UP001149090">
    <property type="component" value="Unassembled WGS sequence"/>
</dbReference>
<evidence type="ECO:0000256" key="2">
    <source>
        <dbReference type="ARBA" id="ARBA00010596"/>
    </source>
</evidence>
<accession>A0A9Q0LAI7</accession>
<evidence type="ECO:0000256" key="6">
    <source>
        <dbReference type="SAM" id="MobiDB-lite"/>
    </source>
</evidence>
<feature type="compositionally biased region" description="Polar residues" evidence="6">
    <location>
        <begin position="1"/>
        <end position="17"/>
    </location>
</feature>
<evidence type="ECO:0000313" key="9">
    <source>
        <dbReference type="EMBL" id="KAJ5069317.1"/>
    </source>
</evidence>
<feature type="transmembrane region" description="Helical" evidence="7">
    <location>
        <begin position="860"/>
        <end position="884"/>
    </location>
</feature>
<evidence type="ECO:0000256" key="4">
    <source>
        <dbReference type="ARBA" id="ARBA00022989"/>
    </source>
</evidence>
<sequence length="960" mass="112383">MNQPLLNNDNDTNSNGKSESESESEDENQLVVYENLLPKPEVHIVPKKNRNQEKSGRFPITETYWEIIFSLNQIGKETNGKKCSSFSCKKISKTFAILMKSLEFWIFLIISLLSILGMTLPSLIIGKKNQNSDSKYDCWIWIKIFNIFWILLLFFQIIIFSISRNLKIKFWINFIRIVNSLIILFLTSWSIYGLVISIDNFDNSNSTSSTISSIIFIESFIFIIISSLFIIWLIYESFFKEGDLKYKMKILLIGIITTIIIGFGMAIPCLIIGTKSRNYSNWKIDFIWILIFNIFWIITTFITSLSLILNGFKNFFKNLDIPKNQKIMITFTLIPIIFLLSWSIYGLVISVDNFQNSNSTSSTISSIIFIESFIFIIISSLFIIWLIYESFFKEGDLKDKMKILLITIITTIIIGFVMAIPCLIIGTKNRNYSNWKTDFIWILIFNIFWIITIFITSLSLILHDFKNFFKNLDESKNRVIITFTLIPIIFLLSWSIYGLVISVDNFDNSNSMHSTISSIIFSESFIFIIISSLFIIWLIYESFLEEEEDFKDKMKILLITIITTIIIGFVMTIPCLIIGTKNRKYSDWKIDFIWILIFNIFWIIITFITSLSLILHDFKNFFKNLDESKNRVIITFTLIPIIFLLSWSIYGLVISVDNFDNSNSTSSTISSIIFIESFIFIIISSLFIIWLIYESFLEKEGFKDKMEILLSGIIITIIIGFGIVIPCLIIGTKNRKYSDWKTDFIWILIFNIFWIIITFITSLYLILHGFKNFFKNLDESKNQIIITFTLIPIIFLLSWSIYGLVISIDNFDNSNSMHSTISKIIFIESFIFIIISSLFIIWLIYESFLEEEGFKDKMKILLSGIIITIIIGFGIAIPCLIIGTKNRNYSNWKTDFIWILIFNIFWIIITFITSLYLILRDFEDFFRDLDESKNRVMITFTLIPIIFPFKLVNIWISYFY</sequence>
<reference evidence="9" key="1">
    <citation type="submission" date="2022-10" db="EMBL/GenBank/DDBJ databases">
        <title>Novel sulphate-reducing endosymbionts in the free-living metamonad Anaeramoeba.</title>
        <authorList>
            <person name="Jerlstrom-Hultqvist J."/>
            <person name="Cepicka I."/>
            <person name="Gallot-Lavallee L."/>
            <person name="Salas-Leiva D."/>
            <person name="Curtis B.A."/>
            <person name="Zahonova K."/>
            <person name="Pipaliya S."/>
            <person name="Dacks J."/>
            <person name="Roger A.J."/>
        </authorList>
    </citation>
    <scope>NUCLEOTIDE SEQUENCE</scope>
    <source>
        <strain evidence="9">BMAN</strain>
    </source>
</reference>
<feature type="transmembrane region" description="Helical" evidence="7">
    <location>
        <begin position="329"/>
        <end position="348"/>
    </location>
</feature>
<feature type="transmembrane region" description="Helical" evidence="7">
    <location>
        <begin position="286"/>
        <end position="309"/>
    </location>
</feature>
<feature type="transmembrane region" description="Helical" evidence="7">
    <location>
        <begin position="632"/>
        <end position="653"/>
    </location>
</feature>
<dbReference type="GO" id="GO:0016020">
    <property type="term" value="C:membrane"/>
    <property type="evidence" value="ECO:0007669"/>
    <property type="project" value="UniProtKB-SubCell"/>
</dbReference>
<feature type="transmembrane region" description="Helical" evidence="7">
    <location>
        <begin position="673"/>
        <end position="696"/>
    </location>
</feature>
<feature type="transmembrane region" description="Helical" evidence="7">
    <location>
        <begin position="744"/>
        <end position="765"/>
    </location>
</feature>
<dbReference type="EMBL" id="JAPDFW010000105">
    <property type="protein sequence ID" value="KAJ5069317.1"/>
    <property type="molecule type" value="Genomic_DNA"/>
</dbReference>
<feature type="region of interest" description="Disordered" evidence="6">
    <location>
        <begin position="1"/>
        <end position="29"/>
    </location>
</feature>